<evidence type="ECO:0000313" key="2">
    <source>
        <dbReference type="Proteomes" id="UP001187315"/>
    </source>
</evidence>
<gene>
    <name evidence="1" type="ORF">Q7C36_012998</name>
</gene>
<dbReference type="AlphaFoldDB" id="A0AA88MQQ0"/>
<dbReference type="EMBL" id="JAVHJS010000012">
    <property type="protein sequence ID" value="KAK2841419.1"/>
    <property type="molecule type" value="Genomic_DNA"/>
</dbReference>
<reference evidence="1" key="1">
    <citation type="submission" date="2023-08" db="EMBL/GenBank/DDBJ databases">
        <title>Pelteobagrus vachellii genome.</title>
        <authorList>
            <person name="Liu H."/>
        </authorList>
    </citation>
    <scope>NUCLEOTIDE SEQUENCE</scope>
    <source>
        <strain evidence="1">PRFRI_2022a</strain>
        <tissue evidence="1">Muscle</tissue>
    </source>
</reference>
<proteinExistence type="predicted"/>
<keyword evidence="2" id="KW-1185">Reference proteome</keyword>
<accession>A0AA88MQQ0</accession>
<comment type="caution">
    <text evidence="1">The sequence shown here is derived from an EMBL/GenBank/DDBJ whole genome shotgun (WGS) entry which is preliminary data.</text>
</comment>
<dbReference type="Proteomes" id="UP001187315">
    <property type="component" value="Unassembled WGS sequence"/>
</dbReference>
<organism evidence="1 2">
    <name type="scientific">Tachysurus vachellii</name>
    <name type="common">Darkbarbel catfish</name>
    <name type="synonym">Pelteobagrus vachellii</name>
    <dbReference type="NCBI Taxonomy" id="175792"/>
    <lineage>
        <taxon>Eukaryota</taxon>
        <taxon>Metazoa</taxon>
        <taxon>Chordata</taxon>
        <taxon>Craniata</taxon>
        <taxon>Vertebrata</taxon>
        <taxon>Euteleostomi</taxon>
        <taxon>Actinopterygii</taxon>
        <taxon>Neopterygii</taxon>
        <taxon>Teleostei</taxon>
        <taxon>Ostariophysi</taxon>
        <taxon>Siluriformes</taxon>
        <taxon>Bagridae</taxon>
        <taxon>Tachysurus</taxon>
    </lineage>
</organism>
<name>A0AA88MQQ0_TACVA</name>
<sequence length="63" mass="7496">MLICIASYLSFLLRRRRSQISTKECLHSAERATLQRCNLRREEHELWMIEPCFCDLAAVLKEL</sequence>
<protein>
    <submittedName>
        <fullName evidence="1">Uncharacterized protein</fullName>
    </submittedName>
</protein>
<evidence type="ECO:0000313" key="1">
    <source>
        <dbReference type="EMBL" id="KAK2841419.1"/>
    </source>
</evidence>